<dbReference type="InterPro" id="IPR003313">
    <property type="entry name" value="AraC-bd"/>
</dbReference>
<dbReference type="SUPFAM" id="SSF51215">
    <property type="entry name" value="Regulatory protein AraC"/>
    <property type="match status" value="1"/>
</dbReference>
<dbReference type="InterPro" id="IPR037923">
    <property type="entry name" value="HTH-like"/>
</dbReference>
<dbReference type="PROSITE" id="PS01124">
    <property type="entry name" value="HTH_ARAC_FAMILY_2"/>
    <property type="match status" value="1"/>
</dbReference>
<dbReference type="InterPro" id="IPR018062">
    <property type="entry name" value="HTH_AraC-typ_CS"/>
</dbReference>
<evidence type="ECO:0000313" key="6">
    <source>
        <dbReference type="EMBL" id="GAA0463640.1"/>
    </source>
</evidence>
<evidence type="ECO:0000256" key="4">
    <source>
        <dbReference type="SAM" id="MobiDB-lite"/>
    </source>
</evidence>
<dbReference type="Gene3D" id="1.10.10.60">
    <property type="entry name" value="Homeodomain-like"/>
    <property type="match status" value="2"/>
</dbReference>
<dbReference type="InterPro" id="IPR014710">
    <property type="entry name" value="RmlC-like_jellyroll"/>
</dbReference>
<dbReference type="PRINTS" id="PR00032">
    <property type="entry name" value="HTHARAC"/>
</dbReference>
<dbReference type="SMART" id="SM00342">
    <property type="entry name" value="HTH_ARAC"/>
    <property type="match status" value="1"/>
</dbReference>
<dbReference type="RefSeq" id="WP_346095383.1">
    <property type="nucleotide sequence ID" value="NZ_BAAABY010000023.1"/>
</dbReference>
<organism evidence="6 7">
    <name type="scientific">Streptomyces olivaceiscleroticus</name>
    <dbReference type="NCBI Taxonomy" id="68245"/>
    <lineage>
        <taxon>Bacteria</taxon>
        <taxon>Bacillati</taxon>
        <taxon>Actinomycetota</taxon>
        <taxon>Actinomycetes</taxon>
        <taxon>Kitasatosporales</taxon>
        <taxon>Streptomycetaceae</taxon>
        <taxon>Streptomyces</taxon>
    </lineage>
</organism>
<dbReference type="InterPro" id="IPR018060">
    <property type="entry name" value="HTH_AraC"/>
</dbReference>
<dbReference type="Gene3D" id="2.60.120.10">
    <property type="entry name" value="Jelly Rolls"/>
    <property type="match status" value="1"/>
</dbReference>
<evidence type="ECO:0000256" key="1">
    <source>
        <dbReference type="ARBA" id="ARBA00023015"/>
    </source>
</evidence>
<evidence type="ECO:0000256" key="3">
    <source>
        <dbReference type="ARBA" id="ARBA00023163"/>
    </source>
</evidence>
<dbReference type="SUPFAM" id="SSF46689">
    <property type="entry name" value="Homeodomain-like"/>
    <property type="match status" value="1"/>
</dbReference>
<evidence type="ECO:0000256" key="2">
    <source>
        <dbReference type="ARBA" id="ARBA00023125"/>
    </source>
</evidence>
<comment type="caution">
    <text evidence="6">The sequence shown here is derived from an EMBL/GenBank/DDBJ whole genome shotgun (WGS) entry which is preliminary data.</text>
</comment>
<dbReference type="PANTHER" id="PTHR43280">
    <property type="entry name" value="ARAC-FAMILY TRANSCRIPTIONAL REGULATOR"/>
    <property type="match status" value="1"/>
</dbReference>
<feature type="region of interest" description="Disordered" evidence="4">
    <location>
        <begin position="179"/>
        <end position="228"/>
    </location>
</feature>
<keyword evidence="3" id="KW-0804">Transcription</keyword>
<sequence length="348" mass="37548">MRSTTVLRGTPCIAPPAGEPPLHRLELPDPDAAPFAAGSFEEMGPLSWTDHPHRHTFYEIIHLTAGSGAHVIDFARWPVRPPHLAVILPGQIHHWQGDRDVDGTLALFTEDFLVDHPGDREVLRQLARAGWFTLDAEDDTRIGRLMADLAAEHRQRAAGHETVSRALLHVLVVRAARLPEHSGGTGPTQITGPVEAAGTSQITGPAGAAGTSQVTGPAGAAGPVRSPARSGALAEAFTRLTTRREAVAWSVRECADRLGVSPGHLTQAVRAATGRSPGQLLIAARVYRAQQLLAHTELPVRQVAARLGFADPAYFCRFFRRETGSSPGDFRKHHRRHHQSIATAQTHA</sequence>
<keyword evidence="7" id="KW-1185">Reference proteome</keyword>
<feature type="domain" description="HTH araC/xylS-type" evidence="5">
    <location>
        <begin position="235"/>
        <end position="333"/>
    </location>
</feature>
<evidence type="ECO:0000313" key="7">
    <source>
        <dbReference type="Proteomes" id="UP001500909"/>
    </source>
</evidence>
<dbReference type="PROSITE" id="PS00041">
    <property type="entry name" value="HTH_ARAC_FAMILY_1"/>
    <property type="match status" value="1"/>
</dbReference>
<reference evidence="7" key="1">
    <citation type="journal article" date="2019" name="Int. J. Syst. Evol. Microbiol.">
        <title>The Global Catalogue of Microorganisms (GCM) 10K type strain sequencing project: providing services to taxonomists for standard genome sequencing and annotation.</title>
        <authorList>
            <consortium name="The Broad Institute Genomics Platform"/>
            <consortium name="The Broad Institute Genome Sequencing Center for Infectious Disease"/>
            <person name="Wu L."/>
            <person name="Ma J."/>
        </authorList>
    </citation>
    <scope>NUCLEOTIDE SEQUENCE [LARGE SCALE GENOMIC DNA]</scope>
    <source>
        <strain evidence="7">JCM 4805</strain>
    </source>
</reference>
<dbReference type="Pfam" id="PF02311">
    <property type="entry name" value="AraC_binding"/>
    <property type="match status" value="1"/>
</dbReference>
<dbReference type="Proteomes" id="UP001500909">
    <property type="component" value="Unassembled WGS sequence"/>
</dbReference>
<gene>
    <name evidence="6" type="ORF">GCM10010361_29440</name>
</gene>
<feature type="region of interest" description="Disordered" evidence="4">
    <location>
        <begin position="326"/>
        <end position="348"/>
    </location>
</feature>
<dbReference type="Pfam" id="PF12833">
    <property type="entry name" value="HTH_18"/>
    <property type="match status" value="1"/>
</dbReference>
<proteinExistence type="predicted"/>
<feature type="region of interest" description="Disordered" evidence="4">
    <location>
        <begin position="1"/>
        <end position="21"/>
    </location>
</feature>
<keyword evidence="2" id="KW-0238">DNA-binding</keyword>
<dbReference type="EMBL" id="BAAABY010000023">
    <property type="protein sequence ID" value="GAA0463640.1"/>
    <property type="molecule type" value="Genomic_DNA"/>
</dbReference>
<dbReference type="InterPro" id="IPR020449">
    <property type="entry name" value="Tscrpt_reg_AraC-type_HTH"/>
</dbReference>
<dbReference type="InterPro" id="IPR009057">
    <property type="entry name" value="Homeodomain-like_sf"/>
</dbReference>
<name>A0ABP3JTF5_9ACTN</name>
<accession>A0ABP3JTF5</accession>
<dbReference type="PANTHER" id="PTHR43280:SF32">
    <property type="entry name" value="TRANSCRIPTIONAL REGULATORY PROTEIN"/>
    <property type="match status" value="1"/>
</dbReference>
<protein>
    <submittedName>
        <fullName evidence="6">AraC family transcriptional regulator</fullName>
    </submittedName>
</protein>
<evidence type="ECO:0000259" key="5">
    <source>
        <dbReference type="PROSITE" id="PS01124"/>
    </source>
</evidence>
<keyword evidence="1" id="KW-0805">Transcription regulation</keyword>